<feature type="domain" description="Clp1 C-terminal" evidence="11">
    <location>
        <begin position="351"/>
        <end position="480"/>
    </location>
</feature>
<comment type="similarity">
    <text evidence="9">Belongs to the Clp1 family. Clp1 subfamily.</text>
</comment>
<evidence type="ECO:0000259" key="11">
    <source>
        <dbReference type="Pfam" id="PF06807"/>
    </source>
</evidence>
<evidence type="ECO:0000256" key="8">
    <source>
        <dbReference type="ARBA" id="ARBA00023242"/>
    </source>
</evidence>
<dbReference type="FunFam" id="2.60.120.1030:FF:000001">
    <property type="entry name" value="Protein CLP1 homolog 5"/>
    <property type="match status" value="1"/>
</dbReference>
<keyword evidence="6 9" id="KW-0547">Nucleotide-binding</keyword>
<keyword evidence="5 9" id="KW-0507">mRNA processing</keyword>
<dbReference type="InterPro" id="IPR010655">
    <property type="entry name" value="Clp1_C"/>
</dbReference>
<dbReference type="InterPro" id="IPR038238">
    <property type="entry name" value="Clp1_C_sf"/>
</dbReference>
<dbReference type="InterPro" id="IPR027417">
    <property type="entry name" value="P-loop_NTPase"/>
</dbReference>
<name>A0A4U7B737_9PEZI</name>
<feature type="compositionally biased region" description="Low complexity" evidence="10">
    <location>
        <begin position="20"/>
        <end position="32"/>
    </location>
</feature>
<sequence length="487" mass="52262">MALPGLALPGLTSSTPQSRATATPLPASLAPPRQEDVPARSELRFEVAFNKVFKIRLLKGTAELFGTELAQNTTYTFSGTKAAVFTWEGCLLELQGEAESEYVGSETEAMVEWLSAHGMLDTLREDSGANGGPRVLILGSESSGKSSLAKCLTAWAIKVGRSPTYINLDPREGVLAVPSALTAVTYTSQMDIETSTWGQSNISGPTSLPSRTPLIYHYPFPSPTDQSTLYKSLTTRLALAATSKLEDDPNLKSSGLIIDCPPTLNRPQDAYDLASHIISEFSITIILVLGSERLYNDISRRHSSTGPDPLTVLRVAPSPGAVSRDESFLKQHRAAQIRSYFFGEPKLGMALNPHSQTIPFSELVVYRVVDPNAASMKADFLPGGGEDDDEEEYDPSGAAGGGSAGKELEKVGEPGQGLLNGVLAIKFAGEAEGKERIRDAPVMGFVYVAEVDEARKRVRFLAPHPGRWGDRVLVAGVWPEGVADLVS</sequence>
<dbReference type="GO" id="GO:0051731">
    <property type="term" value="F:polynucleotide 5'-hydroxyl-kinase activity"/>
    <property type="evidence" value="ECO:0007669"/>
    <property type="project" value="InterPro"/>
</dbReference>
<comment type="subcellular location">
    <subcellularLocation>
        <location evidence="2 9">Nucleus</location>
    </subcellularLocation>
</comment>
<feature type="domain" description="Clp1 P-loop" evidence="13">
    <location>
        <begin position="139"/>
        <end position="342"/>
    </location>
</feature>
<proteinExistence type="inferred from homology"/>
<dbReference type="Proteomes" id="UP000308133">
    <property type="component" value="Unassembled WGS sequence"/>
</dbReference>
<dbReference type="GO" id="GO:0005524">
    <property type="term" value="F:ATP binding"/>
    <property type="evidence" value="ECO:0007669"/>
    <property type="project" value="UniProtKB-UniRule"/>
</dbReference>
<evidence type="ECO:0000256" key="1">
    <source>
        <dbReference type="ARBA" id="ARBA00003798"/>
    </source>
</evidence>
<evidence type="ECO:0000256" key="4">
    <source>
        <dbReference type="ARBA" id="ARBA00019824"/>
    </source>
</evidence>
<gene>
    <name evidence="9" type="primary">CLP1</name>
    <name evidence="14" type="ORF">C1H76_2109</name>
</gene>
<comment type="function">
    <text evidence="9">Required for endonucleolytic cleavage during polyadenylation-dependent pre-mRNA 3'-end formation.</text>
</comment>
<evidence type="ECO:0000256" key="7">
    <source>
        <dbReference type="ARBA" id="ARBA00022840"/>
    </source>
</evidence>
<evidence type="ECO:0000256" key="9">
    <source>
        <dbReference type="HAMAP-Rule" id="MF_03035"/>
    </source>
</evidence>
<dbReference type="InterPro" id="IPR038239">
    <property type="entry name" value="Clp1_N_sf"/>
</dbReference>
<keyword evidence="7 9" id="KW-0067">ATP-binding</keyword>
<dbReference type="InterPro" id="IPR032319">
    <property type="entry name" value="CLP1_P"/>
</dbReference>
<comment type="caution">
    <text evidence="14">The sequence shown here is derived from an EMBL/GenBank/DDBJ whole genome shotgun (WGS) entry which is preliminary data.</text>
</comment>
<accession>A0A4U7B737</accession>
<evidence type="ECO:0000259" key="12">
    <source>
        <dbReference type="Pfam" id="PF16573"/>
    </source>
</evidence>
<dbReference type="EMBL" id="PTQR01000028">
    <property type="protein sequence ID" value="TKX25461.1"/>
    <property type="molecule type" value="Genomic_DNA"/>
</dbReference>
<feature type="compositionally biased region" description="Acidic residues" evidence="10">
    <location>
        <begin position="385"/>
        <end position="394"/>
    </location>
</feature>
<dbReference type="Pfam" id="PF16575">
    <property type="entry name" value="CLP1_P"/>
    <property type="match status" value="1"/>
</dbReference>
<evidence type="ECO:0000256" key="3">
    <source>
        <dbReference type="ARBA" id="ARBA00018706"/>
    </source>
</evidence>
<evidence type="ECO:0000256" key="5">
    <source>
        <dbReference type="ARBA" id="ARBA00022664"/>
    </source>
</evidence>
<evidence type="ECO:0000313" key="14">
    <source>
        <dbReference type="EMBL" id="TKX25461.1"/>
    </source>
</evidence>
<dbReference type="Pfam" id="PF06807">
    <property type="entry name" value="Clp1"/>
    <property type="match status" value="1"/>
</dbReference>
<feature type="binding site" evidence="9">
    <location>
        <position position="81"/>
    </location>
    <ligand>
        <name>ATP</name>
        <dbReference type="ChEBI" id="CHEBI:30616"/>
    </ligand>
</feature>
<dbReference type="GO" id="GO:0031124">
    <property type="term" value="P:mRNA 3'-end processing"/>
    <property type="evidence" value="ECO:0007669"/>
    <property type="project" value="UniProtKB-UniRule"/>
</dbReference>
<evidence type="ECO:0000313" key="15">
    <source>
        <dbReference type="Proteomes" id="UP000308133"/>
    </source>
</evidence>
<feature type="binding site" evidence="9">
    <location>
        <position position="42"/>
    </location>
    <ligand>
        <name>ATP</name>
        <dbReference type="ChEBI" id="CHEBI:30616"/>
    </ligand>
</feature>
<dbReference type="PANTHER" id="PTHR12755:SF6">
    <property type="entry name" value="POLYRIBONUCLEOTIDE 5'-HYDROXYL-KINASE CLP1"/>
    <property type="match status" value="1"/>
</dbReference>
<dbReference type="SUPFAM" id="SSF52540">
    <property type="entry name" value="P-loop containing nucleoside triphosphate hydrolases"/>
    <property type="match status" value="1"/>
</dbReference>
<evidence type="ECO:0000256" key="10">
    <source>
        <dbReference type="SAM" id="MobiDB-lite"/>
    </source>
</evidence>
<dbReference type="Pfam" id="PF16573">
    <property type="entry name" value="CLP1_N"/>
    <property type="match status" value="1"/>
</dbReference>
<evidence type="ECO:0000256" key="2">
    <source>
        <dbReference type="ARBA" id="ARBA00004123"/>
    </source>
</evidence>
<feature type="region of interest" description="Disordered" evidence="10">
    <location>
        <begin position="1"/>
        <end position="35"/>
    </location>
</feature>
<dbReference type="Gene3D" id="2.60.120.1030">
    <property type="entry name" value="Clp1, DNA binding domain"/>
    <property type="match status" value="1"/>
</dbReference>
<dbReference type="HAMAP" id="MF_03035">
    <property type="entry name" value="Clp1"/>
    <property type="match status" value="1"/>
</dbReference>
<dbReference type="InterPro" id="IPR028606">
    <property type="entry name" value="Clp1"/>
</dbReference>
<dbReference type="InterPro" id="IPR045116">
    <property type="entry name" value="Clp1/Grc3"/>
</dbReference>
<dbReference type="PANTHER" id="PTHR12755">
    <property type="entry name" value="CLEAVAGE/POLYADENYLATION FACTOR IA SUBUNIT CLP1P"/>
    <property type="match status" value="1"/>
</dbReference>
<protein>
    <recommendedName>
        <fullName evidence="4">Polynucleotide 5'-hydroxyl-kinase GRC3</fullName>
    </recommendedName>
    <alternativeName>
        <fullName evidence="3">Polynucleotide 5'-hydroxyl-kinase grc3</fullName>
    </alternativeName>
</protein>
<dbReference type="GO" id="GO:0006388">
    <property type="term" value="P:tRNA splicing, via endonucleolytic cleavage and ligation"/>
    <property type="evidence" value="ECO:0007669"/>
    <property type="project" value="TreeGrafter"/>
</dbReference>
<keyword evidence="8 9" id="KW-0539">Nucleus</keyword>
<dbReference type="GO" id="GO:0005849">
    <property type="term" value="C:mRNA cleavage factor complex"/>
    <property type="evidence" value="ECO:0007669"/>
    <property type="project" value="UniProtKB-UniRule"/>
</dbReference>
<dbReference type="Gene3D" id="2.40.30.330">
    <property type="entry name" value="Pre-mRNA cleavage complex subunit Clp1, C-terminal domain"/>
    <property type="match status" value="1"/>
</dbReference>
<organism evidence="14 15">
    <name type="scientific">Elsinoe australis</name>
    <dbReference type="NCBI Taxonomy" id="40998"/>
    <lineage>
        <taxon>Eukaryota</taxon>
        <taxon>Fungi</taxon>
        <taxon>Dikarya</taxon>
        <taxon>Ascomycota</taxon>
        <taxon>Pezizomycotina</taxon>
        <taxon>Dothideomycetes</taxon>
        <taxon>Dothideomycetidae</taxon>
        <taxon>Myriangiales</taxon>
        <taxon>Elsinoaceae</taxon>
        <taxon>Elsinoe</taxon>
    </lineage>
</organism>
<comment type="subunit">
    <text evidence="9">Component of a pre-mRNA cleavage factor complex. Interacts directly with PCF11.</text>
</comment>
<comment type="function">
    <text evidence="1">Polynucleotide 5'-kinase involved in rRNA processing.</text>
</comment>
<dbReference type="InterPro" id="IPR032324">
    <property type="entry name" value="Clp1_N"/>
</dbReference>
<dbReference type="AlphaFoldDB" id="A0A4U7B737"/>
<reference evidence="14 15" key="1">
    <citation type="submission" date="2018-02" db="EMBL/GenBank/DDBJ databases">
        <title>Draft genome sequences of Elsinoe sp., causing black scab on jojoba.</title>
        <authorList>
            <person name="Stodart B."/>
            <person name="Jeffress S."/>
            <person name="Ash G."/>
            <person name="Arun Chinnappa K."/>
        </authorList>
    </citation>
    <scope>NUCLEOTIDE SEQUENCE [LARGE SCALE GENOMIC DNA]</scope>
    <source>
        <strain evidence="14 15">Hillstone_2</strain>
    </source>
</reference>
<dbReference type="Gene3D" id="3.40.50.300">
    <property type="entry name" value="P-loop containing nucleotide triphosphate hydrolases"/>
    <property type="match status" value="1"/>
</dbReference>
<feature type="domain" description="Clp1 N-terminal" evidence="12">
    <location>
        <begin position="37"/>
        <end position="126"/>
    </location>
</feature>
<feature type="region of interest" description="Disordered" evidence="10">
    <location>
        <begin position="379"/>
        <end position="411"/>
    </location>
</feature>
<evidence type="ECO:0000259" key="13">
    <source>
        <dbReference type="Pfam" id="PF16575"/>
    </source>
</evidence>
<feature type="binding site" evidence="9">
    <location>
        <begin position="142"/>
        <end position="147"/>
    </location>
    <ligand>
        <name>ATP</name>
        <dbReference type="ChEBI" id="CHEBI:30616"/>
    </ligand>
</feature>
<evidence type="ECO:0000256" key="6">
    <source>
        <dbReference type="ARBA" id="ARBA00022741"/>
    </source>
</evidence>